<comment type="similarity">
    <text evidence="1 2">Belongs to the Dps family.</text>
</comment>
<dbReference type="PIRSF" id="PIRSF005900">
    <property type="entry name" value="Dps"/>
    <property type="match status" value="1"/>
</dbReference>
<dbReference type="PROSITE" id="PS00818">
    <property type="entry name" value="DPS_1"/>
    <property type="match status" value="1"/>
</dbReference>
<dbReference type="GO" id="GO:0016722">
    <property type="term" value="F:oxidoreductase activity, acting on metal ions"/>
    <property type="evidence" value="ECO:0007669"/>
    <property type="project" value="InterPro"/>
</dbReference>
<dbReference type="AlphaFoldDB" id="A0A4R4D616"/>
<feature type="domain" description="Ferritin/DPS" evidence="3">
    <location>
        <begin position="33"/>
        <end position="166"/>
    </location>
</feature>
<dbReference type="Pfam" id="PF00210">
    <property type="entry name" value="Ferritin"/>
    <property type="match status" value="1"/>
</dbReference>
<keyword evidence="5" id="KW-1185">Reference proteome</keyword>
<dbReference type="InterPro" id="IPR012347">
    <property type="entry name" value="Ferritin-like"/>
</dbReference>
<dbReference type="InterPro" id="IPR008331">
    <property type="entry name" value="Ferritin_DPS_dom"/>
</dbReference>
<name>A0A4R4D616_9PROT</name>
<comment type="caution">
    <text evidence="4">The sequence shown here is derived from an EMBL/GenBank/DDBJ whole genome shotgun (WGS) entry which is preliminary data.</text>
</comment>
<evidence type="ECO:0000259" key="3">
    <source>
        <dbReference type="Pfam" id="PF00210"/>
    </source>
</evidence>
<dbReference type="GO" id="GO:0008199">
    <property type="term" value="F:ferric iron binding"/>
    <property type="evidence" value="ECO:0007669"/>
    <property type="project" value="InterPro"/>
</dbReference>
<dbReference type="PANTHER" id="PTHR42932">
    <property type="entry name" value="GENERAL STRESS PROTEIN 20U"/>
    <property type="match status" value="1"/>
</dbReference>
<evidence type="ECO:0000313" key="4">
    <source>
        <dbReference type="EMBL" id="TCZ55415.1"/>
    </source>
</evidence>
<accession>A0A4R4D616</accession>
<dbReference type="PANTHER" id="PTHR42932:SF3">
    <property type="entry name" value="DNA PROTECTION DURING STARVATION PROTEIN"/>
    <property type="match status" value="1"/>
</dbReference>
<dbReference type="InterPro" id="IPR002177">
    <property type="entry name" value="DPS_DNA-bd"/>
</dbReference>
<dbReference type="RefSeq" id="WP_132294579.1">
    <property type="nucleotide sequence ID" value="NZ_SKBM01000027.1"/>
</dbReference>
<dbReference type="InterPro" id="IPR023188">
    <property type="entry name" value="DPS_DNA-bd_CS"/>
</dbReference>
<dbReference type="InterPro" id="IPR009078">
    <property type="entry name" value="Ferritin-like_SF"/>
</dbReference>
<sequence length="171" mass="18738">MAKSESKAATHPTRNDVPTNAKQVSIGVLQGCLVDSIDLYNGTRQAHWNVKGPHFGELHRLFEEFYNALQTSSDDLAERIVQLGGTACGTTQILAKGTRLEPYPTDLYAGMDHVKALADRYAAVAKTLREGIDQTDEAGDADTADLLTEQSRAIDKMLWMLEAHLPTDRAP</sequence>
<dbReference type="OrthoDB" id="9797687at2"/>
<reference evidence="4 5" key="1">
    <citation type="submission" date="2019-03" db="EMBL/GenBank/DDBJ databases">
        <title>Paracraurococcus aquatilis NE82 genome sequence.</title>
        <authorList>
            <person name="Zhao Y."/>
            <person name="Du Z."/>
        </authorList>
    </citation>
    <scope>NUCLEOTIDE SEQUENCE [LARGE SCALE GENOMIC DNA]</scope>
    <source>
        <strain evidence="4 5">NE82</strain>
    </source>
</reference>
<dbReference type="PRINTS" id="PR01346">
    <property type="entry name" value="HELNAPAPROT"/>
</dbReference>
<dbReference type="Gene3D" id="1.20.1260.10">
    <property type="match status" value="1"/>
</dbReference>
<evidence type="ECO:0000256" key="1">
    <source>
        <dbReference type="ARBA" id="ARBA00009497"/>
    </source>
</evidence>
<dbReference type="SUPFAM" id="SSF47240">
    <property type="entry name" value="Ferritin-like"/>
    <property type="match status" value="1"/>
</dbReference>
<evidence type="ECO:0000256" key="2">
    <source>
        <dbReference type="RuleBase" id="RU003875"/>
    </source>
</evidence>
<dbReference type="Proteomes" id="UP000295023">
    <property type="component" value="Unassembled WGS sequence"/>
</dbReference>
<dbReference type="NCBIfam" id="NF006975">
    <property type="entry name" value="PRK09448.1"/>
    <property type="match status" value="1"/>
</dbReference>
<proteinExistence type="inferred from homology"/>
<dbReference type="EMBL" id="SKBM01000027">
    <property type="protein sequence ID" value="TCZ55415.1"/>
    <property type="molecule type" value="Genomic_DNA"/>
</dbReference>
<protein>
    <submittedName>
        <fullName evidence="4">DNA starvation/stationary phase protection protein Dps</fullName>
    </submittedName>
</protein>
<dbReference type="CDD" id="cd01043">
    <property type="entry name" value="DPS"/>
    <property type="match status" value="1"/>
</dbReference>
<evidence type="ECO:0000313" key="5">
    <source>
        <dbReference type="Proteomes" id="UP000295023"/>
    </source>
</evidence>
<organism evidence="4 5">
    <name type="scientific">Roseicella aquatilis</name>
    <dbReference type="NCBI Taxonomy" id="2527868"/>
    <lineage>
        <taxon>Bacteria</taxon>
        <taxon>Pseudomonadati</taxon>
        <taxon>Pseudomonadota</taxon>
        <taxon>Alphaproteobacteria</taxon>
        <taxon>Acetobacterales</taxon>
        <taxon>Roseomonadaceae</taxon>
        <taxon>Roseicella</taxon>
    </lineage>
</organism>
<gene>
    <name evidence="4" type="ORF">EXY23_21625</name>
</gene>